<dbReference type="EMBL" id="KK208911">
    <property type="protein sequence ID" value="EZF70533.1"/>
    <property type="molecule type" value="Genomic_DNA"/>
</dbReference>
<dbReference type="Proteomes" id="UP000023623">
    <property type="component" value="Unassembled WGS sequence"/>
</dbReference>
<dbReference type="HOGENOM" id="CLU_2656242_0_0_1"/>
<proteinExistence type="predicted"/>
<name>A0A022XJK5_TRISD</name>
<dbReference type="AlphaFoldDB" id="A0A022XJK5"/>
<sequence length="76" mass="8583">MPARSRGSKNHRYQVCEDRLQMLDESSTDAGLETAEKADVTAREAERAKVTAKAKAKRERKAEKEDGEEDKKTCIE</sequence>
<accession>A0A022XJK5</accession>
<feature type="compositionally biased region" description="Basic and acidic residues" evidence="1">
    <location>
        <begin position="60"/>
        <end position="76"/>
    </location>
</feature>
<evidence type="ECO:0000313" key="3">
    <source>
        <dbReference type="Proteomes" id="UP000023623"/>
    </source>
</evidence>
<feature type="compositionally biased region" description="Basic and acidic residues" evidence="1">
    <location>
        <begin position="34"/>
        <end position="49"/>
    </location>
</feature>
<evidence type="ECO:0000313" key="2">
    <source>
        <dbReference type="EMBL" id="EZF70533.1"/>
    </source>
</evidence>
<keyword evidence="3" id="KW-1185">Reference proteome</keyword>
<organism evidence="2 3">
    <name type="scientific">Trichophyton soudanense CBS 452.61</name>
    <dbReference type="NCBI Taxonomy" id="1215331"/>
    <lineage>
        <taxon>Eukaryota</taxon>
        <taxon>Fungi</taxon>
        <taxon>Dikarya</taxon>
        <taxon>Ascomycota</taxon>
        <taxon>Pezizomycotina</taxon>
        <taxon>Eurotiomycetes</taxon>
        <taxon>Eurotiomycetidae</taxon>
        <taxon>Onygenales</taxon>
        <taxon>Arthrodermataceae</taxon>
        <taxon>Trichophyton</taxon>
    </lineage>
</organism>
<feature type="compositionally biased region" description="Basic residues" evidence="1">
    <location>
        <begin position="50"/>
        <end position="59"/>
    </location>
</feature>
<feature type="region of interest" description="Disordered" evidence="1">
    <location>
        <begin position="24"/>
        <end position="76"/>
    </location>
</feature>
<protein>
    <submittedName>
        <fullName evidence="2">Uncharacterized protein</fullName>
    </submittedName>
</protein>
<reference evidence="2 3" key="1">
    <citation type="submission" date="2014-02" db="EMBL/GenBank/DDBJ databases">
        <title>The Genome Sequence of Trichophyton rubrum (morphotype soudanense) CBS 452.61.</title>
        <authorList>
            <consortium name="The Broad Institute Genomics Platform"/>
            <person name="Cuomo C.A."/>
            <person name="White T.C."/>
            <person name="Graser Y."/>
            <person name="Martinez-Rossi N."/>
            <person name="Heitman J."/>
            <person name="Young S.K."/>
            <person name="Zeng Q."/>
            <person name="Gargeya S."/>
            <person name="Abouelleil A."/>
            <person name="Alvarado L."/>
            <person name="Chapman S.B."/>
            <person name="Gainer-Dewar J."/>
            <person name="Goldberg J."/>
            <person name="Griggs A."/>
            <person name="Gujja S."/>
            <person name="Hansen M."/>
            <person name="Howarth C."/>
            <person name="Imamovic A."/>
            <person name="Larimer J."/>
            <person name="Martinez D."/>
            <person name="Murphy C."/>
            <person name="Pearson M.D."/>
            <person name="Persinoti G."/>
            <person name="Poon T."/>
            <person name="Priest M."/>
            <person name="Roberts A.D."/>
            <person name="Saif S."/>
            <person name="Shea T.D."/>
            <person name="Sykes S.N."/>
            <person name="Wortman J."/>
            <person name="Nusbaum C."/>
            <person name="Birren B."/>
        </authorList>
    </citation>
    <scope>NUCLEOTIDE SEQUENCE [LARGE SCALE GENOMIC DNA]</scope>
    <source>
        <strain evidence="2 3">CBS 452.61</strain>
    </source>
</reference>
<evidence type="ECO:0000256" key="1">
    <source>
        <dbReference type="SAM" id="MobiDB-lite"/>
    </source>
</evidence>
<gene>
    <name evidence="2" type="ORF">H105_07172</name>
</gene>